<feature type="region of interest" description="Disordered" evidence="8">
    <location>
        <begin position="337"/>
        <end position="379"/>
    </location>
</feature>
<evidence type="ECO:0000256" key="7">
    <source>
        <dbReference type="ARBA" id="ARBA00023242"/>
    </source>
</evidence>
<sequence>MADTQSGILTWATSIRTALASDPAMQAFGDQIQQHGLLFLDNYMENILTGPNREPIIELVKTPSRKKDAPKRTRAATAATAKAQSIIFQGAEDQDSKNDNLAPFQRALVKAREDPLGDDDARSFPSSQFFHQVLPLNSHPPSFALKASYEGLEIVDVVDSVPPTPAHENDGVIIYDVDSSPLRPIAESPLRVPVLENHLAVFPEPLKELSIIAEDDEVGERSRQPSLSGENRTSNVHLAPPATQTGSSDVLESAVPSASEEVNVPTSDRPLFNSTPVALDLTQNPDLITVSHPSDRAPSSDGDAQSTAIPVPLDDVIMVPLKDTKTSPKMLNRKASIPMFPSLPAPSPLRKSMRAPREPSVGTSLHSTVSTPAAVGGVGGKRTSWLVKAREAKAIEVPAKRAQTPKQTTSSQTMLREASGGLKRKSDEMLHPSPWNADAHARMEEDERRSKVAKLSQDVEVKDTQHHETHGSRPGSPHTTDAPPEDDFARLKRTVQEFGRTGKSLGGKSLGGPAAAAALAEARKAAEAKVAERNKVQNPAVPSESIEHVVEDVERAPPVNPPAELSSAGASDAKGRLSMSDLVGDDKQMESIKETSSVPSGPAGTSSPVPPLSRGVISDSTTPPNSPPPQLTVNEADPVVSNASLRPVVFVPPPTRPMDIRPGIKTFAAETQSSFKSMASNPFSAPSVFSLPSKLQPMQSDKTGLSAQSSAASLFSDAVFDSQPSWIPSQETNATEITSQSSRSLQEDPNPVFDEDDEAERYERDFAKANPTWTPFGFANPDESVTWTTDPTESHKGDTGPIDGHETSEHVAHMSDPEDGFDEVGDQPIISDQEGDGDMDSDQEEEALPDADHALVLSKLSERLNESKSTSGKSTGRSESQISMASSGTSTSQMGFFGHAARLVSNALGSGKKKVEPVKSLQLAAAAAKKQQEEQERKTARLKEMETRRQQASQRKAEEEKARVLEEERKAKDDAERRKRERDEHTDKRPLKINGKKIDDDAANKKRKVNMDADNKVEVKKPPSKDKKDPLPPRVPPATLRPSQSKTNLKAIATPKHPTAVAGPSNLKALTSAQSKTSILIKDKGKARSQDENVADGVPSKTLVRTPGQMHPPRQPTTQSAKPPVPSESIELPDINSEYSDSDDEGRKRNFDPPHWAQSPNLRQALEQQSTVNPDHIFGAVRPLHMEEIFRTRQSRFRARTSSANWTGVDRLTIEEQLNYARRMGYE</sequence>
<dbReference type="InParanoid" id="A0A165W2W9"/>
<dbReference type="PANTHER" id="PTHR13142:SF1">
    <property type="entry name" value="INNER CENTROMERE PROTEIN"/>
    <property type="match status" value="1"/>
</dbReference>
<feature type="compositionally biased region" description="Polar residues" evidence="8">
    <location>
        <begin position="881"/>
        <end position="893"/>
    </location>
</feature>
<keyword evidence="4" id="KW-0963">Cytoplasm</keyword>
<dbReference type="EMBL" id="KV425551">
    <property type="protein sequence ID" value="KZT30592.1"/>
    <property type="molecule type" value="Genomic_DNA"/>
</dbReference>
<evidence type="ECO:0000259" key="9">
    <source>
        <dbReference type="Pfam" id="PF03941"/>
    </source>
</evidence>
<evidence type="ECO:0000313" key="11">
    <source>
        <dbReference type="Proteomes" id="UP000076761"/>
    </source>
</evidence>
<dbReference type="GO" id="GO:0005819">
    <property type="term" value="C:spindle"/>
    <property type="evidence" value="ECO:0007669"/>
    <property type="project" value="UniProtKB-SubCell"/>
</dbReference>
<keyword evidence="7" id="KW-0539">Nucleus</keyword>
<evidence type="ECO:0000256" key="5">
    <source>
        <dbReference type="ARBA" id="ARBA00022829"/>
    </source>
</evidence>
<feature type="domain" description="Inner centromere protein ARK-binding" evidence="9">
    <location>
        <begin position="1134"/>
        <end position="1190"/>
    </location>
</feature>
<evidence type="ECO:0000256" key="2">
    <source>
        <dbReference type="ARBA" id="ARBA00004186"/>
    </source>
</evidence>
<feature type="compositionally biased region" description="Basic and acidic residues" evidence="8">
    <location>
        <begin position="792"/>
        <end position="816"/>
    </location>
</feature>
<evidence type="ECO:0000256" key="6">
    <source>
        <dbReference type="ARBA" id="ARBA00023212"/>
    </source>
</evidence>
<evidence type="ECO:0000256" key="8">
    <source>
        <dbReference type="SAM" id="MobiDB-lite"/>
    </source>
</evidence>
<feature type="compositionally biased region" description="Polar residues" evidence="8">
    <location>
        <begin position="594"/>
        <end position="607"/>
    </location>
</feature>
<evidence type="ECO:0000313" key="10">
    <source>
        <dbReference type="EMBL" id="KZT30592.1"/>
    </source>
</evidence>
<feature type="compositionally biased region" description="Basic and acidic residues" evidence="8">
    <location>
        <begin position="930"/>
        <end position="1031"/>
    </location>
</feature>
<feature type="region of interest" description="Disordered" evidence="8">
    <location>
        <begin position="923"/>
        <end position="1158"/>
    </location>
</feature>
<accession>A0A165W2W9</accession>
<dbReference type="Gene3D" id="6.10.250.2990">
    <property type="match status" value="1"/>
</dbReference>
<keyword evidence="6" id="KW-0206">Cytoskeleton</keyword>
<feature type="compositionally biased region" description="Low complexity" evidence="8">
    <location>
        <begin position="867"/>
        <end position="880"/>
    </location>
</feature>
<name>A0A165W2W9_9AGAM</name>
<dbReference type="GO" id="GO:0005634">
    <property type="term" value="C:nucleus"/>
    <property type="evidence" value="ECO:0007669"/>
    <property type="project" value="UniProtKB-SubCell"/>
</dbReference>
<evidence type="ECO:0000256" key="3">
    <source>
        <dbReference type="ARBA" id="ARBA00010042"/>
    </source>
</evidence>
<feature type="region of interest" description="Disordered" evidence="8">
    <location>
        <begin position="723"/>
        <end position="893"/>
    </location>
</feature>
<protein>
    <recommendedName>
        <fullName evidence="9">Inner centromere protein ARK-binding domain-containing protein</fullName>
    </recommendedName>
</protein>
<feature type="compositionally biased region" description="Basic and acidic residues" evidence="8">
    <location>
        <begin position="545"/>
        <end position="555"/>
    </location>
</feature>
<feature type="compositionally biased region" description="Basic and acidic residues" evidence="8">
    <location>
        <begin position="439"/>
        <end position="450"/>
    </location>
</feature>
<feature type="compositionally biased region" description="Acidic residues" evidence="8">
    <location>
        <begin position="833"/>
        <end position="849"/>
    </location>
</feature>
<gene>
    <name evidence="10" type="ORF">NEOLEDRAFT_1126184</name>
</gene>
<feature type="compositionally biased region" description="Basic and acidic residues" evidence="8">
    <location>
        <begin position="521"/>
        <end position="535"/>
    </location>
</feature>
<feature type="compositionally biased region" description="Polar residues" evidence="8">
    <location>
        <begin position="404"/>
        <end position="414"/>
    </location>
</feature>
<dbReference type="PANTHER" id="PTHR13142">
    <property type="entry name" value="INNER CENTROMERE PROTEIN"/>
    <property type="match status" value="1"/>
</dbReference>
<dbReference type="InterPro" id="IPR005635">
    <property type="entry name" value="Inner_centromere_prot_ARK-bd"/>
</dbReference>
<organism evidence="10 11">
    <name type="scientific">Neolentinus lepideus HHB14362 ss-1</name>
    <dbReference type="NCBI Taxonomy" id="1314782"/>
    <lineage>
        <taxon>Eukaryota</taxon>
        <taxon>Fungi</taxon>
        <taxon>Dikarya</taxon>
        <taxon>Basidiomycota</taxon>
        <taxon>Agaricomycotina</taxon>
        <taxon>Agaricomycetes</taxon>
        <taxon>Gloeophyllales</taxon>
        <taxon>Gloeophyllaceae</taxon>
        <taxon>Neolentinus</taxon>
    </lineage>
</organism>
<feature type="compositionally biased region" description="Basic and acidic residues" evidence="8">
    <location>
        <begin position="457"/>
        <end position="471"/>
    </location>
</feature>
<dbReference type="Proteomes" id="UP000076761">
    <property type="component" value="Unassembled WGS sequence"/>
</dbReference>
<comment type="similarity">
    <text evidence="3">Belongs to the INCENP family.</text>
</comment>
<dbReference type="STRING" id="1314782.A0A165W2W9"/>
<keyword evidence="5" id="KW-0159">Chromosome partition</keyword>
<dbReference type="GO" id="GO:0007059">
    <property type="term" value="P:chromosome segregation"/>
    <property type="evidence" value="ECO:0007669"/>
    <property type="project" value="UniProtKB-KW"/>
</dbReference>
<feature type="compositionally biased region" description="Polar residues" evidence="8">
    <location>
        <begin position="224"/>
        <end position="250"/>
    </location>
</feature>
<evidence type="ECO:0000256" key="1">
    <source>
        <dbReference type="ARBA" id="ARBA00004123"/>
    </source>
</evidence>
<feature type="compositionally biased region" description="Basic and acidic residues" evidence="8">
    <location>
        <begin position="584"/>
        <end position="593"/>
    </location>
</feature>
<proteinExistence type="inferred from homology"/>
<reference evidence="10 11" key="1">
    <citation type="journal article" date="2016" name="Mol. Biol. Evol.">
        <title>Comparative Genomics of Early-Diverging Mushroom-Forming Fungi Provides Insights into the Origins of Lignocellulose Decay Capabilities.</title>
        <authorList>
            <person name="Nagy L.G."/>
            <person name="Riley R."/>
            <person name="Tritt A."/>
            <person name="Adam C."/>
            <person name="Daum C."/>
            <person name="Floudas D."/>
            <person name="Sun H."/>
            <person name="Yadav J.S."/>
            <person name="Pangilinan J."/>
            <person name="Larsson K.H."/>
            <person name="Matsuura K."/>
            <person name="Barry K."/>
            <person name="Labutti K."/>
            <person name="Kuo R."/>
            <person name="Ohm R.A."/>
            <person name="Bhattacharya S.S."/>
            <person name="Shirouzu T."/>
            <person name="Yoshinaga Y."/>
            <person name="Martin F.M."/>
            <person name="Grigoriev I.V."/>
            <person name="Hibbett D.S."/>
        </authorList>
    </citation>
    <scope>NUCLEOTIDE SEQUENCE [LARGE SCALE GENOMIC DNA]</scope>
    <source>
        <strain evidence="10 11">HHB14362 ss-1</strain>
    </source>
</reference>
<feature type="compositionally biased region" description="Polar residues" evidence="8">
    <location>
        <begin position="361"/>
        <end position="371"/>
    </location>
</feature>
<feature type="compositionally biased region" description="Polar residues" evidence="8">
    <location>
        <begin position="723"/>
        <end position="744"/>
    </location>
</feature>
<feature type="compositionally biased region" description="Polar residues" evidence="8">
    <location>
        <begin position="1068"/>
        <end position="1078"/>
    </location>
</feature>
<keyword evidence="11" id="KW-1185">Reference proteome</keyword>
<dbReference type="AlphaFoldDB" id="A0A165W2W9"/>
<dbReference type="Pfam" id="PF03941">
    <property type="entry name" value="INCENP_ARK-bind"/>
    <property type="match status" value="1"/>
</dbReference>
<evidence type="ECO:0000256" key="4">
    <source>
        <dbReference type="ARBA" id="ARBA00022490"/>
    </source>
</evidence>
<feature type="compositionally biased region" description="Low complexity" evidence="8">
    <location>
        <begin position="511"/>
        <end position="520"/>
    </location>
</feature>
<feature type="region of interest" description="Disordered" evidence="8">
    <location>
        <begin position="216"/>
        <end position="270"/>
    </location>
</feature>
<feature type="compositionally biased region" description="Basic and acidic residues" evidence="8">
    <location>
        <begin position="1081"/>
        <end position="1091"/>
    </location>
</feature>
<dbReference type="OrthoDB" id="6123at2759"/>
<comment type="subcellular location">
    <subcellularLocation>
        <location evidence="2">Cytoplasm</location>
        <location evidence="2">Cytoskeleton</location>
        <location evidence="2">Spindle</location>
    </subcellularLocation>
    <subcellularLocation>
        <location evidence="1">Nucleus</location>
    </subcellularLocation>
</comment>
<feature type="region of interest" description="Disordered" evidence="8">
    <location>
        <begin position="395"/>
        <end position="639"/>
    </location>
</feature>